<protein>
    <recommendedName>
        <fullName evidence="8">Cytosine-specific methyltransferase</fullName>
        <ecNumber evidence="8">2.1.1.37</ecNumber>
    </recommendedName>
</protein>
<dbReference type="GO" id="GO:0003677">
    <property type="term" value="F:DNA binding"/>
    <property type="evidence" value="ECO:0007669"/>
    <property type="project" value="TreeGrafter"/>
</dbReference>
<evidence type="ECO:0000256" key="6">
    <source>
        <dbReference type="PROSITE-ProRule" id="PRU01016"/>
    </source>
</evidence>
<dbReference type="PANTHER" id="PTHR10629:SF52">
    <property type="entry name" value="DNA (CYTOSINE-5)-METHYLTRANSFERASE 1"/>
    <property type="match status" value="1"/>
</dbReference>
<dbReference type="InterPro" id="IPR050390">
    <property type="entry name" value="C5-Methyltransferase"/>
</dbReference>
<keyword evidence="2 6" id="KW-0808">Transferase</keyword>
<dbReference type="Pfam" id="PF00145">
    <property type="entry name" value="DNA_methylase"/>
    <property type="match status" value="1"/>
</dbReference>
<organism evidence="9 10">
    <name type="scientific">Yoonia ponticola</name>
    <dbReference type="NCBI Taxonomy" id="1524255"/>
    <lineage>
        <taxon>Bacteria</taxon>
        <taxon>Pseudomonadati</taxon>
        <taxon>Pseudomonadota</taxon>
        <taxon>Alphaproteobacteria</taxon>
        <taxon>Rhodobacterales</taxon>
        <taxon>Paracoccaceae</taxon>
        <taxon>Yoonia</taxon>
    </lineage>
</organism>
<comment type="similarity">
    <text evidence="6 7">Belongs to the class I-like SAM-binding methyltransferase superfamily. C5-methyltransferase family.</text>
</comment>
<dbReference type="RefSeq" id="WP_221235484.1">
    <property type="nucleotide sequence ID" value="NZ_JACIJM010000024.1"/>
</dbReference>
<dbReference type="InterPro" id="IPR018117">
    <property type="entry name" value="C5_DNA_meth_AS"/>
</dbReference>
<keyword evidence="4" id="KW-0680">Restriction system</keyword>
<accession>A0A7W9BP63</accession>
<dbReference type="Gene3D" id="3.90.120.10">
    <property type="entry name" value="DNA Methylase, subunit A, domain 2"/>
    <property type="match status" value="1"/>
</dbReference>
<evidence type="ECO:0000313" key="10">
    <source>
        <dbReference type="Proteomes" id="UP000535415"/>
    </source>
</evidence>
<dbReference type="InterPro" id="IPR029063">
    <property type="entry name" value="SAM-dependent_MTases_sf"/>
</dbReference>
<evidence type="ECO:0000256" key="5">
    <source>
        <dbReference type="ARBA" id="ARBA00047422"/>
    </source>
</evidence>
<dbReference type="GO" id="GO:0003886">
    <property type="term" value="F:DNA (cytosine-5-)-methyltransferase activity"/>
    <property type="evidence" value="ECO:0007669"/>
    <property type="project" value="UniProtKB-EC"/>
</dbReference>
<dbReference type="PRINTS" id="PR00105">
    <property type="entry name" value="C5METTRFRASE"/>
</dbReference>
<keyword evidence="10" id="KW-1185">Reference proteome</keyword>
<dbReference type="GO" id="GO:0009307">
    <property type="term" value="P:DNA restriction-modification system"/>
    <property type="evidence" value="ECO:0007669"/>
    <property type="project" value="UniProtKB-KW"/>
</dbReference>
<evidence type="ECO:0000313" key="9">
    <source>
        <dbReference type="EMBL" id="MBB5724086.1"/>
    </source>
</evidence>
<dbReference type="PROSITE" id="PS00095">
    <property type="entry name" value="C5_MTASE_2"/>
    <property type="match status" value="1"/>
</dbReference>
<evidence type="ECO:0000256" key="3">
    <source>
        <dbReference type="ARBA" id="ARBA00022691"/>
    </source>
</evidence>
<reference evidence="9 10" key="1">
    <citation type="submission" date="2020-08" db="EMBL/GenBank/DDBJ databases">
        <title>Genomic Encyclopedia of Type Strains, Phase IV (KMG-IV): sequencing the most valuable type-strain genomes for metagenomic binning, comparative biology and taxonomic classification.</title>
        <authorList>
            <person name="Goeker M."/>
        </authorList>
    </citation>
    <scope>NUCLEOTIDE SEQUENCE [LARGE SCALE GENOMIC DNA]</scope>
    <source>
        <strain evidence="9 10">DSM 101064</strain>
    </source>
</reference>
<dbReference type="EC" id="2.1.1.37" evidence="8"/>
<comment type="caution">
    <text evidence="9">The sequence shown here is derived from an EMBL/GenBank/DDBJ whole genome shotgun (WGS) entry which is preliminary data.</text>
</comment>
<name>A0A7W9BP63_9RHOB</name>
<feature type="active site" evidence="6">
    <location>
        <position position="90"/>
    </location>
</feature>
<dbReference type="NCBIfam" id="TIGR00675">
    <property type="entry name" value="dcm"/>
    <property type="match status" value="1"/>
</dbReference>
<dbReference type="Gene3D" id="3.40.50.150">
    <property type="entry name" value="Vaccinia Virus protein VP39"/>
    <property type="match status" value="1"/>
</dbReference>
<comment type="catalytic activity">
    <reaction evidence="5 8">
        <text>a 2'-deoxycytidine in DNA + S-adenosyl-L-methionine = a 5-methyl-2'-deoxycytidine in DNA + S-adenosyl-L-homocysteine + H(+)</text>
        <dbReference type="Rhea" id="RHEA:13681"/>
        <dbReference type="Rhea" id="RHEA-COMP:11369"/>
        <dbReference type="Rhea" id="RHEA-COMP:11370"/>
        <dbReference type="ChEBI" id="CHEBI:15378"/>
        <dbReference type="ChEBI" id="CHEBI:57856"/>
        <dbReference type="ChEBI" id="CHEBI:59789"/>
        <dbReference type="ChEBI" id="CHEBI:85452"/>
        <dbReference type="ChEBI" id="CHEBI:85454"/>
        <dbReference type="EC" id="2.1.1.37"/>
    </reaction>
</comment>
<evidence type="ECO:0000256" key="2">
    <source>
        <dbReference type="ARBA" id="ARBA00022679"/>
    </source>
</evidence>
<proteinExistence type="inferred from homology"/>
<dbReference type="PROSITE" id="PS51679">
    <property type="entry name" value="SAM_MT_C5"/>
    <property type="match status" value="1"/>
</dbReference>
<evidence type="ECO:0000256" key="1">
    <source>
        <dbReference type="ARBA" id="ARBA00022603"/>
    </source>
</evidence>
<dbReference type="PROSITE" id="PS00094">
    <property type="entry name" value="C5_MTASE_1"/>
    <property type="match status" value="1"/>
</dbReference>
<sequence length="409" mass="46119">MHFIDLFAGCGGLSLGLSKAGWKGVFAIEKNEDAFETFSHNFNRKKALRFDWPRWLPKQAISTSELLDDYRAELVTLRGEIDLIAGGPPCQGFSFAGRRKADDPRNKLKDEYLEIVDIIRPKFLVFENVKGFTAKFKNSKKPSHSEQVIKQLEDLSWGGYSTFSSILDASLFGVPQPRPRFILIAVRSDLLQGDVAVMNPMENIAAHAGKFRKRKKLNGHDISVKEAISDLEVSASGTIKSVDTNGFQQIIYRREIESDFQRLLKKDLPSGKSANSLRLAKHRPDTLSKFSEILATCPKGKSLPKEFREKYGIKKQCFTPLHPDEMSKTVTTLPDDLLHYSEPRILTVRECARLQTFPDWFEFLGKYTTGGARRKQECPRYTQVGNAVPPLMAEALGLLISDMQESLDA</sequence>
<gene>
    <name evidence="9" type="ORF">FHS72_003743</name>
</gene>
<evidence type="ECO:0000256" key="4">
    <source>
        <dbReference type="ARBA" id="ARBA00022747"/>
    </source>
</evidence>
<dbReference type="EMBL" id="JACIJM010000024">
    <property type="protein sequence ID" value="MBB5724086.1"/>
    <property type="molecule type" value="Genomic_DNA"/>
</dbReference>
<evidence type="ECO:0000256" key="7">
    <source>
        <dbReference type="RuleBase" id="RU000416"/>
    </source>
</evidence>
<dbReference type="Proteomes" id="UP000535415">
    <property type="component" value="Unassembled WGS sequence"/>
</dbReference>
<evidence type="ECO:0000256" key="8">
    <source>
        <dbReference type="RuleBase" id="RU000417"/>
    </source>
</evidence>
<dbReference type="PANTHER" id="PTHR10629">
    <property type="entry name" value="CYTOSINE-SPECIFIC METHYLTRANSFERASE"/>
    <property type="match status" value="1"/>
</dbReference>
<dbReference type="AlphaFoldDB" id="A0A7W9BP63"/>
<dbReference type="InterPro" id="IPR001525">
    <property type="entry name" value="C5_MeTfrase"/>
</dbReference>
<dbReference type="GO" id="GO:0044027">
    <property type="term" value="P:negative regulation of gene expression via chromosomal CpG island methylation"/>
    <property type="evidence" value="ECO:0007669"/>
    <property type="project" value="TreeGrafter"/>
</dbReference>
<dbReference type="SUPFAM" id="SSF53335">
    <property type="entry name" value="S-adenosyl-L-methionine-dependent methyltransferases"/>
    <property type="match status" value="1"/>
</dbReference>
<keyword evidence="3 6" id="KW-0949">S-adenosyl-L-methionine</keyword>
<dbReference type="GO" id="GO:0032259">
    <property type="term" value="P:methylation"/>
    <property type="evidence" value="ECO:0007669"/>
    <property type="project" value="UniProtKB-KW"/>
</dbReference>
<dbReference type="InterPro" id="IPR031303">
    <property type="entry name" value="C5_meth_CS"/>
</dbReference>
<keyword evidence="1 6" id="KW-0489">Methyltransferase</keyword>